<sequence>MSLIRHADFKNDLDGIWEIFSKVIQSGDTYVYDPKTPKERLSDLWFASSMDTFLLENETGEILATYFIKPNQIDLGNHIANCGYMVHPDHHGKGLGKMLCEHSISFAKEKGYTGIQFNCVVSTNLAAVHLWKKFGFSIIGVTPKGFRHPEKGFVDTYIMFKSLEE</sequence>
<dbReference type="CDD" id="cd04301">
    <property type="entry name" value="NAT_SF"/>
    <property type="match status" value="1"/>
</dbReference>
<dbReference type="EMBL" id="JACIJO010000001">
    <property type="protein sequence ID" value="MBB6325289.1"/>
    <property type="molecule type" value="Genomic_DNA"/>
</dbReference>
<dbReference type="AlphaFoldDB" id="A0A841MIZ4"/>
<dbReference type="GO" id="GO:0016747">
    <property type="term" value="F:acyltransferase activity, transferring groups other than amino-acyl groups"/>
    <property type="evidence" value="ECO:0007669"/>
    <property type="project" value="InterPro"/>
</dbReference>
<dbReference type="PANTHER" id="PTHR43138:SF1">
    <property type="entry name" value="N-ACETYLTRANSFERASE ACA1"/>
    <property type="match status" value="1"/>
</dbReference>
<protein>
    <submittedName>
        <fullName evidence="2">L-amino acid N-acyltransferase YncA</fullName>
    </submittedName>
</protein>
<proteinExistence type="predicted"/>
<dbReference type="SUPFAM" id="SSF55729">
    <property type="entry name" value="Acyl-CoA N-acyltransferases (Nat)"/>
    <property type="match status" value="1"/>
</dbReference>
<evidence type="ECO:0000313" key="3">
    <source>
        <dbReference type="Proteomes" id="UP000588604"/>
    </source>
</evidence>
<organism evidence="2 3">
    <name type="scientific">Algoriphagus iocasae</name>
    <dbReference type="NCBI Taxonomy" id="1836499"/>
    <lineage>
        <taxon>Bacteria</taxon>
        <taxon>Pseudomonadati</taxon>
        <taxon>Bacteroidota</taxon>
        <taxon>Cytophagia</taxon>
        <taxon>Cytophagales</taxon>
        <taxon>Cyclobacteriaceae</taxon>
        <taxon>Algoriphagus</taxon>
    </lineage>
</organism>
<accession>A0A841MIZ4</accession>
<evidence type="ECO:0000259" key="1">
    <source>
        <dbReference type="PROSITE" id="PS51186"/>
    </source>
</evidence>
<dbReference type="PANTHER" id="PTHR43138">
    <property type="entry name" value="ACETYLTRANSFERASE, GNAT FAMILY"/>
    <property type="match status" value="1"/>
</dbReference>
<dbReference type="InterPro" id="IPR016181">
    <property type="entry name" value="Acyl_CoA_acyltransferase"/>
</dbReference>
<dbReference type="Pfam" id="PF00583">
    <property type="entry name" value="Acetyltransf_1"/>
    <property type="match status" value="1"/>
</dbReference>
<keyword evidence="2" id="KW-0808">Transferase</keyword>
<reference evidence="2 3" key="1">
    <citation type="submission" date="2020-08" db="EMBL/GenBank/DDBJ databases">
        <title>Genomic Encyclopedia of Type Strains, Phase IV (KMG-IV): sequencing the most valuable type-strain genomes for metagenomic binning, comparative biology and taxonomic classification.</title>
        <authorList>
            <person name="Goeker M."/>
        </authorList>
    </citation>
    <scope>NUCLEOTIDE SEQUENCE [LARGE SCALE GENOMIC DNA]</scope>
    <source>
        <strain evidence="2 3">DSM 102044</strain>
    </source>
</reference>
<dbReference type="RefSeq" id="WP_184493463.1">
    <property type="nucleotide sequence ID" value="NZ_JACIJO010000001.1"/>
</dbReference>
<keyword evidence="3" id="KW-1185">Reference proteome</keyword>
<dbReference type="InterPro" id="IPR000182">
    <property type="entry name" value="GNAT_dom"/>
</dbReference>
<comment type="caution">
    <text evidence="2">The sequence shown here is derived from an EMBL/GenBank/DDBJ whole genome shotgun (WGS) entry which is preliminary data.</text>
</comment>
<feature type="domain" description="N-acetyltransferase" evidence="1">
    <location>
        <begin position="2"/>
        <end position="164"/>
    </location>
</feature>
<evidence type="ECO:0000313" key="2">
    <source>
        <dbReference type="EMBL" id="MBB6325289.1"/>
    </source>
</evidence>
<dbReference type="Proteomes" id="UP000588604">
    <property type="component" value="Unassembled WGS sequence"/>
</dbReference>
<keyword evidence="2" id="KW-0012">Acyltransferase</keyword>
<name>A0A841MIZ4_9BACT</name>
<dbReference type="InterPro" id="IPR052742">
    <property type="entry name" value="Mito_N-acetyltransferase"/>
</dbReference>
<dbReference type="Gene3D" id="3.40.630.30">
    <property type="match status" value="1"/>
</dbReference>
<dbReference type="PROSITE" id="PS51186">
    <property type="entry name" value="GNAT"/>
    <property type="match status" value="1"/>
</dbReference>
<gene>
    <name evidence="2" type="ORF">FHS59_000904</name>
</gene>